<feature type="transmembrane region" description="Helical" evidence="2">
    <location>
        <begin position="64"/>
        <end position="84"/>
    </location>
</feature>
<feature type="transmembrane region" description="Helical" evidence="2">
    <location>
        <begin position="498"/>
        <end position="523"/>
    </location>
</feature>
<dbReference type="EMBL" id="MKKU01000140">
    <property type="protein sequence ID" value="RNF22246.1"/>
    <property type="molecule type" value="Genomic_DNA"/>
</dbReference>
<dbReference type="PANTHER" id="PTHR23525:SF1">
    <property type="entry name" value="NODULIN-LIKE DOMAIN-CONTAINING PROTEIN"/>
    <property type="match status" value="1"/>
</dbReference>
<organism evidence="3 4">
    <name type="scientific">Trypanosoma conorhini</name>
    <dbReference type="NCBI Taxonomy" id="83891"/>
    <lineage>
        <taxon>Eukaryota</taxon>
        <taxon>Discoba</taxon>
        <taxon>Euglenozoa</taxon>
        <taxon>Kinetoplastea</taxon>
        <taxon>Metakinetoplastina</taxon>
        <taxon>Trypanosomatida</taxon>
        <taxon>Trypanosomatidae</taxon>
        <taxon>Trypanosoma</taxon>
    </lineage>
</organism>
<keyword evidence="2" id="KW-0472">Membrane</keyword>
<dbReference type="OrthoDB" id="541403at2759"/>
<feature type="region of interest" description="Disordered" evidence="1">
    <location>
        <begin position="226"/>
        <end position="268"/>
    </location>
</feature>
<evidence type="ECO:0000256" key="2">
    <source>
        <dbReference type="SAM" id="Phobius"/>
    </source>
</evidence>
<name>A0A3R7NHM8_9TRYP</name>
<dbReference type="InterPro" id="IPR011701">
    <property type="entry name" value="MFS"/>
</dbReference>
<keyword evidence="2" id="KW-1133">Transmembrane helix</keyword>
<dbReference type="GeneID" id="40316789"/>
<comment type="caution">
    <text evidence="3">The sequence shown here is derived from an EMBL/GenBank/DDBJ whole genome shotgun (WGS) entry which is preliminary data.</text>
</comment>
<keyword evidence="4" id="KW-1185">Reference proteome</keyword>
<dbReference type="Pfam" id="PF07690">
    <property type="entry name" value="MFS_1"/>
    <property type="match status" value="1"/>
</dbReference>
<gene>
    <name evidence="3" type="ORF">Tco025E_03178</name>
</gene>
<dbReference type="PANTHER" id="PTHR23525">
    <property type="entry name" value="TRANSPORTER, PUTATIVE-RELATED"/>
    <property type="match status" value="1"/>
</dbReference>
<evidence type="ECO:0000313" key="4">
    <source>
        <dbReference type="Proteomes" id="UP000284403"/>
    </source>
</evidence>
<dbReference type="RefSeq" id="XP_029229794.1">
    <property type="nucleotide sequence ID" value="XM_029370100.1"/>
</dbReference>
<dbReference type="SUPFAM" id="SSF103473">
    <property type="entry name" value="MFS general substrate transporter"/>
    <property type="match status" value="1"/>
</dbReference>
<evidence type="ECO:0000313" key="3">
    <source>
        <dbReference type="EMBL" id="RNF22246.1"/>
    </source>
</evidence>
<evidence type="ECO:0000256" key="1">
    <source>
        <dbReference type="SAM" id="MobiDB-lite"/>
    </source>
</evidence>
<proteinExistence type="predicted"/>
<dbReference type="InterPro" id="IPR036259">
    <property type="entry name" value="MFS_trans_sf"/>
</dbReference>
<keyword evidence="2" id="KW-0812">Transmembrane</keyword>
<sequence length="621" mass="67347">MSEGACGRRHRRRTLRGDWAALHNPNVRRVLAFCFIDGACFSLWYSQVFQILINRLSGDTTVGWLSATSGAAQMAGALIAGFAVGLPRQTLIRLGAFSGMVAAALSLFGVSMLQVHVFFFSAMLWGLYSGMVSTGTEALFADSIETGRRDFAYNLKWVNQTLCDCVGSAASLVMLLRLGNEWDVSSLQMLMYTGVSLHPVAQLALFTLKDKYALEEYVGGHASQHVVASDAPEAPGPGKEATTPSQTSSDPLTSSEGVSSTEHPLLAAPDTQNPAEAATLELGECAKLYEAGVAQREAVLARLALRSARKERAYLAAQEARNPAARAVAAAWHHATAAFEWSAVPYLVCLFDFLVAVGSGMTMRYIPLFFVNDYHVSPVVLMSVYIAISVTTAAISTLVRYLGAHYVSRVAAVFSVRLVGTTLLLLMGLTHLNLYILLPIFVLRNALMNSTRGVTRSVIMDCVSKSSRAKWSAFESFSSLTWAGSAVIGGYIAEAKGYQYTFVVTAVFHYVALLGLAPALYGAREVERAQRERRWREDAEEKGWKRALRRLGSTGAVSPTNAIEERADPQQPAEERSCHPPMKFESHRGEGAREARDAACRVEVAAEASTRSDTNVASRSG</sequence>
<dbReference type="AlphaFoldDB" id="A0A3R7NHM8"/>
<feature type="region of interest" description="Disordered" evidence="1">
    <location>
        <begin position="558"/>
        <end position="598"/>
    </location>
</feature>
<evidence type="ECO:0008006" key="5">
    <source>
        <dbReference type="Google" id="ProtNLM"/>
    </source>
</evidence>
<feature type="transmembrane region" description="Helical" evidence="2">
    <location>
        <begin position="378"/>
        <end position="399"/>
    </location>
</feature>
<feature type="compositionally biased region" description="Basic and acidic residues" evidence="1">
    <location>
        <begin position="563"/>
        <end position="598"/>
    </location>
</feature>
<feature type="compositionally biased region" description="Polar residues" evidence="1">
    <location>
        <begin position="242"/>
        <end position="262"/>
    </location>
</feature>
<feature type="transmembrane region" description="Helical" evidence="2">
    <location>
        <begin position="91"/>
        <end position="111"/>
    </location>
</feature>
<reference evidence="3 4" key="1">
    <citation type="journal article" date="2018" name="BMC Genomics">
        <title>Genomic comparison of Trypanosoma conorhini and Trypanosoma rangeli to Trypanosoma cruzi strains of high and low virulence.</title>
        <authorList>
            <person name="Bradwell K.R."/>
            <person name="Koparde V.N."/>
            <person name="Matveyev A.V."/>
            <person name="Serrano M.G."/>
            <person name="Alves J.M."/>
            <person name="Parikh H."/>
            <person name="Huang B."/>
            <person name="Lee V."/>
            <person name="Espinosa-Alvarez O."/>
            <person name="Ortiz P.A."/>
            <person name="Costa-Martins A.G."/>
            <person name="Teixeira M.M."/>
            <person name="Buck G.A."/>
        </authorList>
    </citation>
    <scope>NUCLEOTIDE SEQUENCE [LARGE SCALE GENOMIC DNA]</scope>
    <source>
        <strain evidence="3 4">025E</strain>
    </source>
</reference>
<feature type="transmembrane region" description="Helical" evidence="2">
    <location>
        <begin position="117"/>
        <end position="140"/>
    </location>
</feature>
<accession>A0A3R7NHM8</accession>
<dbReference type="Proteomes" id="UP000284403">
    <property type="component" value="Unassembled WGS sequence"/>
</dbReference>
<protein>
    <recommendedName>
        <fullName evidence="5">MFS transporter</fullName>
    </recommendedName>
</protein>
<feature type="transmembrane region" description="Helical" evidence="2">
    <location>
        <begin position="30"/>
        <end position="52"/>
    </location>
</feature>
<feature type="transmembrane region" description="Helical" evidence="2">
    <location>
        <begin position="343"/>
        <end position="366"/>
    </location>
</feature>
<dbReference type="Gene3D" id="1.20.1250.20">
    <property type="entry name" value="MFS general substrate transporter like domains"/>
    <property type="match status" value="2"/>
</dbReference>
<dbReference type="GO" id="GO:0022857">
    <property type="term" value="F:transmembrane transporter activity"/>
    <property type="evidence" value="ECO:0007669"/>
    <property type="project" value="InterPro"/>
</dbReference>